<dbReference type="GO" id="GO:0003677">
    <property type="term" value="F:DNA binding"/>
    <property type="evidence" value="ECO:0007669"/>
    <property type="project" value="UniProtKB-KW"/>
</dbReference>
<dbReference type="PANTHER" id="PTHR43132:SF6">
    <property type="entry name" value="HTH-TYPE TRANSCRIPTIONAL REPRESSOR CZRA"/>
    <property type="match status" value="1"/>
</dbReference>
<dbReference type="RefSeq" id="WP_117355646.1">
    <property type="nucleotide sequence ID" value="NZ_QURH01000014.1"/>
</dbReference>
<proteinExistence type="predicted"/>
<feature type="domain" description="HTH arsR-type" evidence="4">
    <location>
        <begin position="32"/>
        <end position="127"/>
    </location>
</feature>
<dbReference type="GO" id="GO:0003700">
    <property type="term" value="F:DNA-binding transcription factor activity"/>
    <property type="evidence" value="ECO:0007669"/>
    <property type="project" value="InterPro"/>
</dbReference>
<keyword evidence="2" id="KW-0238">DNA-binding</keyword>
<organism evidence="5 6">
    <name type="scientific">Actinomadura logoneensis</name>
    <dbReference type="NCBI Taxonomy" id="2293572"/>
    <lineage>
        <taxon>Bacteria</taxon>
        <taxon>Bacillati</taxon>
        <taxon>Actinomycetota</taxon>
        <taxon>Actinomycetes</taxon>
        <taxon>Streptosporangiales</taxon>
        <taxon>Thermomonosporaceae</taxon>
        <taxon>Actinomadura</taxon>
    </lineage>
</organism>
<dbReference type="InterPro" id="IPR011991">
    <property type="entry name" value="ArsR-like_HTH"/>
</dbReference>
<dbReference type="InterPro" id="IPR036390">
    <property type="entry name" value="WH_DNA-bd_sf"/>
</dbReference>
<dbReference type="Gene3D" id="1.10.10.10">
    <property type="entry name" value="Winged helix-like DNA-binding domain superfamily/Winged helix DNA-binding domain"/>
    <property type="match status" value="1"/>
</dbReference>
<dbReference type="InterPro" id="IPR001845">
    <property type="entry name" value="HTH_ArsR_DNA-bd_dom"/>
</dbReference>
<dbReference type="Proteomes" id="UP000261811">
    <property type="component" value="Unassembled WGS sequence"/>
</dbReference>
<sequence>MSSASYDGPAGATCAVRVVDPEKVAYVSAAMPDGDAITELTQVFGLLADPGRLRVITALLEGGEMCVCDIAAACGHSESAVSHALRLLRASRVVRVRRAGRMAYYRLDDSHVRMLLDIALTHVGHTKEGA</sequence>
<dbReference type="EMBL" id="QURH01000014">
    <property type="protein sequence ID" value="RFU43465.1"/>
    <property type="molecule type" value="Genomic_DNA"/>
</dbReference>
<dbReference type="OrthoDB" id="9810923at2"/>
<dbReference type="SUPFAM" id="SSF46785">
    <property type="entry name" value="Winged helix' DNA-binding domain"/>
    <property type="match status" value="1"/>
</dbReference>
<dbReference type="InterPro" id="IPR051011">
    <property type="entry name" value="Metal_resp_trans_reg"/>
</dbReference>
<dbReference type="PROSITE" id="PS50987">
    <property type="entry name" value="HTH_ARSR_2"/>
    <property type="match status" value="1"/>
</dbReference>
<keyword evidence="3" id="KW-0804">Transcription</keyword>
<protein>
    <submittedName>
        <fullName evidence="5">Transcriptional regulator</fullName>
    </submittedName>
</protein>
<dbReference type="Pfam" id="PF01022">
    <property type="entry name" value="HTH_5"/>
    <property type="match status" value="1"/>
</dbReference>
<comment type="caution">
    <text evidence="5">The sequence shown here is derived from an EMBL/GenBank/DDBJ whole genome shotgun (WGS) entry which is preliminary data.</text>
</comment>
<keyword evidence="6" id="KW-1185">Reference proteome</keyword>
<keyword evidence="1" id="KW-0805">Transcription regulation</keyword>
<dbReference type="AlphaFoldDB" id="A0A372JTW3"/>
<dbReference type="SMART" id="SM00418">
    <property type="entry name" value="HTH_ARSR"/>
    <property type="match status" value="1"/>
</dbReference>
<evidence type="ECO:0000256" key="1">
    <source>
        <dbReference type="ARBA" id="ARBA00023015"/>
    </source>
</evidence>
<reference evidence="5 6" key="1">
    <citation type="submission" date="2018-08" db="EMBL/GenBank/DDBJ databases">
        <title>Actinomadura jelena sp. nov., a novel Actinomycete isolated from soil in Chad.</title>
        <authorList>
            <person name="Shi L."/>
        </authorList>
    </citation>
    <scope>NUCLEOTIDE SEQUENCE [LARGE SCALE GENOMIC DNA]</scope>
    <source>
        <strain evidence="5 6">NEAU-G17</strain>
    </source>
</reference>
<evidence type="ECO:0000256" key="3">
    <source>
        <dbReference type="ARBA" id="ARBA00023163"/>
    </source>
</evidence>
<dbReference type="PANTHER" id="PTHR43132">
    <property type="entry name" value="ARSENICAL RESISTANCE OPERON REPRESSOR ARSR-RELATED"/>
    <property type="match status" value="1"/>
</dbReference>
<evidence type="ECO:0000256" key="2">
    <source>
        <dbReference type="ARBA" id="ARBA00023125"/>
    </source>
</evidence>
<evidence type="ECO:0000313" key="5">
    <source>
        <dbReference type="EMBL" id="RFU43465.1"/>
    </source>
</evidence>
<evidence type="ECO:0000313" key="6">
    <source>
        <dbReference type="Proteomes" id="UP000261811"/>
    </source>
</evidence>
<dbReference type="InterPro" id="IPR036388">
    <property type="entry name" value="WH-like_DNA-bd_sf"/>
</dbReference>
<gene>
    <name evidence="5" type="ORF">DZF91_01050</name>
</gene>
<dbReference type="PRINTS" id="PR00778">
    <property type="entry name" value="HTHARSR"/>
</dbReference>
<accession>A0A372JTW3</accession>
<dbReference type="CDD" id="cd00090">
    <property type="entry name" value="HTH_ARSR"/>
    <property type="match status" value="1"/>
</dbReference>
<evidence type="ECO:0000259" key="4">
    <source>
        <dbReference type="PROSITE" id="PS50987"/>
    </source>
</evidence>
<dbReference type="NCBIfam" id="NF033788">
    <property type="entry name" value="HTH_metalloreg"/>
    <property type="match status" value="1"/>
</dbReference>
<name>A0A372JTW3_9ACTN</name>